<accession>A0A9D1S9I5</accession>
<feature type="transmembrane region" description="Helical" evidence="1">
    <location>
        <begin position="443"/>
        <end position="466"/>
    </location>
</feature>
<dbReference type="EMBL" id="DVNH01000029">
    <property type="protein sequence ID" value="HIU51875.1"/>
    <property type="molecule type" value="Genomic_DNA"/>
</dbReference>
<reference evidence="3" key="1">
    <citation type="submission" date="2020-10" db="EMBL/GenBank/DDBJ databases">
        <authorList>
            <person name="Gilroy R."/>
        </authorList>
    </citation>
    <scope>NUCLEOTIDE SEQUENCE</scope>
    <source>
        <strain evidence="3">CHK195-15760</strain>
    </source>
</reference>
<comment type="caution">
    <text evidence="3">The sequence shown here is derived from an EMBL/GenBank/DDBJ whole genome shotgun (WGS) entry which is preliminary data.</text>
</comment>
<keyword evidence="1" id="KW-1133">Transmembrane helix</keyword>
<sequence length="471" mass="53400">MKKFIEFIKKKWLIDTTKTFLLIALLIIAFIAIHIGMNRLNLSPIDVTESKLYSLTEESKNKMKDVSYNVTIYFFGVDEDAAIVNFAKQYTKVNDKISVQAVNYSENPDLYQDYGISEDNTVIIVQAPEQYKLLVEDDFTDYDYATGESTDLTEQKITNAILDTTTGKKPVLYFLTGHNESEKITRFQAYLSNEINEIKTLNLLSDSFPEDCDCLIIANPTSDFQDSETNLMIDYINKGGNILWLNGAPQEEYPNIQKVLSLYGASIPNGTIRETSASRIIGVPSYFTPDVSYHKITQNFSSSNAILLFDSSRIDIVDDETLDSLNVTATPFIKSSDTSYFRTDYSNTSQTKADNEEEGPFNIGVEFTKKIDNNESKLILYSDLKFATDSITIGNSTQIPLRLFNNKDLLLNTVAYLTDREDAITIRKDTGAVSYTATQQQDLIIRLIIFIVPLLLIVLGFVIWLIRRRKK</sequence>
<dbReference type="AlphaFoldDB" id="A0A9D1S9I5"/>
<reference evidence="3" key="2">
    <citation type="journal article" date="2021" name="PeerJ">
        <title>Extensive microbial diversity within the chicken gut microbiome revealed by metagenomics and culture.</title>
        <authorList>
            <person name="Gilroy R."/>
            <person name="Ravi A."/>
            <person name="Getino M."/>
            <person name="Pursley I."/>
            <person name="Horton D.L."/>
            <person name="Alikhan N.F."/>
            <person name="Baker D."/>
            <person name="Gharbi K."/>
            <person name="Hall N."/>
            <person name="Watson M."/>
            <person name="Adriaenssens E.M."/>
            <person name="Foster-Nyarko E."/>
            <person name="Jarju S."/>
            <person name="Secka A."/>
            <person name="Antonio M."/>
            <person name="Oren A."/>
            <person name="Chaudhuri R.R."/>
            <person name="La Ragione R."/>
            <person name="Hildebrand F."/>
            <person name="Pallen M.J."/>
        </authorList>
    </citation>
    <scope>NUCLEOTIDE SEQUENCE</scope>
    <source>
        <strain evidence="3">CHK195-15760</strain>
    </source>
</reference>
<dbReference type="Proteomes" id="UP000824093">
    <property type="component" value="Unassembled WGS sequence"/>
</dbReference>
<evidence type="ECO:0000256" key="1">
    <source>
        <dbReference type="SAM" id="Phobius"/>
    </source>
</evidence>
<keyword evidence="1" id="KW-0472">Membrane</keyword>
<feature type="transmembrane region" description="Helical" evidence="1">
    <location>
        <begin position="20"/>
        <end position="37"/>
    </location>
</feature>
<evidence type="ECO:0000313" key="3">
    <source>
        <dbReference type="EMBL" id="HIU51875.1"/>
    </source>
</evidence>
<feature type="domain" description="ABC-type uncharacterised transport system" evidence="2">
    <location>
        <begin position="169"/>
        <end position="412"/>
    </location>
</feature>
<gene>
    <name evidence="3" type="ORF">IAB70_04565</name>
</gene>
<name>A0A9D1S9I5_9FIRM</name>
<organism evidence="3 4">
    <name type="scientific">Candidatus Merdicola faecigallinarum</name>
    <dbReference type="NCBI Taxonomy" id="2840862"/>
    <lineage>
        <taxon>Bacteria</taxon>
        <taxon>Bacillati</taxon>
        <taxon>Bacillota</taxon>
        <taxon>Clostridia</taxon>
        <taxon>Candidatus Merdicola</taxon>
    </lineage>
</organism>
<protein>
    <submittedName>
        <fullName evidence="3">GldG family protein</fullName>
    </submittedName>
</protein>
<keyword evidence="1" id="KW-0812">Transmembrane</keyword>
<dbReference type="Pfam" id="PF09822">
    <property type="entry name" value="ABC_transp_aux"/>
    <property type="match status" value="1"/>
</dbReference>
<evidence type="ECO:0000259" key="2">
    <source>
        <dbReference type="Pfam" id="PF09822"/>
    </source>
</evidence>
<proteinExistence type="predicted"/>
<dbReference type="InterPro" id="IPR019196">
    <property type="entry name" value="ABC_transp_unknown"/>
</dbReference>
<evidence type="ECO:0000313" key="4">
    <source>
        <dbReference type="Proteomes" id="UP000824093"/>
    </source>
</evidence>